<evidence type="ECO:0000313" key="1">
    <source>
        <dbReference type="EMBL" id="OLP60151.1"/>
    </source>
</evidence>
<dbReference type="OrthoDB" id="1048589at2"/>
<dbReference type="AlphaFoldDB" id="A0A1Q9AXJ6"/>
<dbReference type="Proteomes" id="UP000186364">
    <property type="component" value="Unassembled WGS sequence"/>
</dbReference>
<name>A0A1Q9AXJ6_9HYPH</name>
<keyword evidence="2" id="KW-1185">Reference proteome</keyword>
<proteinExistence type="predicted"/>
<reference evidence="1 2" key="1">
    <citation type="submission" date="2016-09" db="EMBL/GenBank/DDBJ databases">
        <title>Rhizobium sp. nov., a novel species isolated from the rice rhizosphere.</title>
        <authorList>
            <person name="Zhao J."/>
            <person name="Zhang X."/>
        </authorList>
    </citation>
    <scope>NUCLEOTIDE SEQUENCE [LARGE SCALE GENOMIC DNA]</scope>
    <source>
        <strain evidence="1 2">1.7048</strain>
    </source>
</reference>
<sequence>MTFQANTKAGICFIFNHPFPHQITVLRRLYKDRFTKILFLVPFHLDSSDDDVVTVYSGAFNFDSIVVQAKREIKAKFADCSHVLFVHNDLLLSGRFDEGSVETLLGLKNEQAYISEIRKISGPVYQWVWLTRLCYKFKFPMDSLFGTGSEKARQYLPSIESINQKCLVGGFDPSPSYLTRDLERIDGMYAGRFIDEQLFAGGNHLDEHGRFMFSHPLFSGYSDIFCVPYKALDEWLHVLGTLSAMDIFPEISIPTSLVWVFGRVSTAEKLGLRTSILWQDRYLADKISWVIERLEAGEAYIHPVKYEQYSEEEYGQLMLNLDRSSAH</sequence>
<protein>
    <submittedName>
        <fullName evidence="1">Uncharacterized protein</fullName>
    </submittedName>
</protein>
<comment type="caution">
    <text evidence="1">The sequence shown here is derived from an EMBL/GenBank/DDBJ whole genome shotgun (WGS) entry which is preliminary data.</text>
</comment>
<accession>A0A1Q9AXJ6</accession>
<organism evidence="1 2">
    <name type="scientific">Xaviernesmea oryzae</name>
    <dbReference type="NCBI Taxonomy" id="464029"/>
    <lineage>
        <taxon>Bacteria</taxon>
        <taxon>Pseudomonadati</taxon>
        <taxon>Pseudomonadota</taxon>
        <taxon>Alphaproteobacteria</taxon>
        <taxon>Hyphomicrobiales</taxon>
        <taxon>Rhizobiaceae</taxon>
        <taxon>Rhizobium/Agrobacterium group</taxon>
        <taxon>Xaviernesmea</taxon>
    </lineage>
</organism>
<gene>
    <name evidence="1" type="ORF">BJF93_08970</name>
</gene>
<dbReference type="EMBL" id="MKIP01000039">
    <property type="protein sequence ID" value="OLP60151.1"/>
    <property type="molecule type" value="Genomic_DNA"/>
</dbReference>
<evidence type="ECO:0000313" key="2">
    <source>
        <dbReference type="Proteomes" id="UP000186364"/>
    </source>
</evidence>
<dbReference type="RefSeq" id="WP_075627531.1">
    <property type="nucleotide sequence ID" value="NZ_FOAM01000046.1"/>
</dbReference>